<sequence>MNFDLRLPIGVLFTLFGAILVGYGAVTKGSEIYQKSLGHNINLSWGAVLLVFGLVMLALAKFNKTSGD</sequence>
<evidence type="ECO:0000313" key="3">
    <source>
        <dbReference type="Proteomes" id="UP001371305"/>
    </source>
</evidence>
<keyword evidence="1" id="KW-0472">Membrane</keyword>
<protein>
    <recommendedName>
        <fullName evidence="4">DUF3185 family protein</fullName>
    </recommendedName>
</protein>
<keyword evidence="1" id="KW-1133">Transmembrane helix</keyword>
<feature type="transmembrane region" description="Helical" evidence="1">
    <location>
        <begin position="41"/>
        <end position="60"/>
    </location>
</feature>
<dbReference type="RefSeq" id="WP_341406091.1">
    <property type="nucleotide sequence ID" value="NZ_JBBUKT010000007.1"/>
</dbReference>
<accession>A0ABU9AX55</accession>
<evidence type="ECO:0000256" key="1">
    <source>
        <dbReference type="SAM" id="Phobius"/>
    </source>
</evidence>
<comment type="caution">
    <text evidence="2">The sequence shown here is derived from an EMBL/GenBank/DDBJ whole genome shotgun (WGS) entry which is preliminary data.</text>
</comment>
<keyword evidence="1" id="KW-0812">Transmembrane</keyword>
<feature type="transmembrane region" description="Helical" evidence="1">
    <location>
        <begin position="7"/>
        <end position="26"/>
    </location>
</feature>
<evidence type="ECO:0000313" key="2">
    <source>
        <dbReference type="EMBL" id="MEK7952333.1"/>
    </source>
</evidence>
<proteinExistence type="predicted"/>
<gene>
    <name evidence="2" type="ORF">WKV53_17615</name>
</gene>
<dbReference type="EMBL" id="JBBUKT010000007">
    <property type="protein sequence ID" value="MEK7952333.1"/>
    <property type="molecule type" value="Genomic_DNA"/>
</dbReference>
<dbReference type="Proteomes" id="UP001371305">
    <property type="component" value="Unassembled WGS sequence"/>
</dbReference>
<reference evidence="2 3" key="1">
    <citation type="submission" date="2024-04" db="EMBL/GenBank/DDBJ databases">
        <title>Luteolibacter sp. isolated from soil.</title>
        <authorList>
            <person name="An J."/>
        </authorList>
    </citation>
    <scope>NUCLEOTIDE SEQUENCE [LARGE SCALE GENOMIC DNA]</scope>
    <source>
        <strain evidence="2 3">Y139</strain>
    </source>
</reference>
<organism evidence="2 3">
    <name type="scientific">Luteolibacter soli</name>
    <dbReference type="NCBI Taxonomy" id="3135280"/>
    <lineage>
        <taxon>Bacteria</taxon>
        <taxon>Pseudomonadati</taxon>
        <taxon>Verrucomicrobiota</taxon>
        <taxon>Verrucomicrobiia</taxon>
        <taxon>Verrucomicrobiales</taxon>
        <taxon>Verrucomicrobiaceae</taxon>
        <taxon>Luteolibacter</taxon>
    </lineage>
</organism>
<name>A0ABU9AX55_9BACT</name>
<keyword evidence="3" id="KW-1185">Reference proteome</keyword>
<evidence type="ECO:0008006" key="4">
    <source>
        <dbReference type="Google" id="ProtNLM"/>
    </source>
</evidence>